<protein>
    <submittedName>
        <fullName evidence="2">Uncharacterized protein</fullName>
    </submittedName>
</protein>
<keyword evidence="1" id="KW-1133">Transmembrane helix</keyword>
<keyword evidence="1" id="KW-0812">Transmembrane</keyword>
<keyword evidence="1" id="KW-0472">Membrane</keyword>
<evidence type="ECO:0000256" key="1">
    <source>
        <dbReference type="SAM" id="Phobius"/>
    </source>
</evidence>
<dbReference type="Proteomes" id="UP000299102">
    <property type="component" value="Unassembled WGS sequence"/>
</dbReference>
<keyword evidence="3" id="KW-1185">Reference proteome</keyword>
<gene>
    <name evidence="2" type="ORF">EVAR_30818_1</name>
</gene>
<sequence length="101" mass="11904">MEWIRSDCIRRHRGRFSHVLYRLRTINHDPDLGHTFDSDPSPAFDLDFGLDLDFDSFFNSMPPSYTENWLTADYFFCYETISLALLILILALLPILILDRC</sequence>
<dbReference type="EMBL" id="BGZK01002791">
    <property type="protein sequence ID" value="GBP96507.1"/>
    <property type="molecule type" value="Genomic_DNA"/>
</dbReference>
<proteinExistence type="predicted"/>
<reference evidence="2 3" key="1">
    <citation type="journal article" date="2019" name="Commun. Biol.">
        <title>The bagworm genome reveals a unique fibroin gene that provides high tensile strength.</title>
        <authorList>
            <person name="Kono N."/>
            <person name="Nakamura H."/>
            <person name="Ohtoshi R."/>
            <person name="Tomita M."/>
            <person name="Numata K."/>
            <person name="Arakawa K."/>
        </authorList>
    </citation>
    <scope>NUCLEOTIDE SEQUENCE [LARGE SCALE GENOMIC DNA]</scope>
</reference>
<name>A0A4C2ACB8_EUMVA</name>
<feature type="transmembrane region" description="Helical" evidence="1">
    <location>
        <begin position="80"/>
        <end position="98"/>
    </location>
</feature>
<organism evidence="2 3">
    <name type="scientific">Eumeta variegata</name>
    <name type="common">Bagworm moth</name>
    <name type="synonym">Eumeta japonica</name>
    <dbReference type="NCBI Taxonomy" id="151549"/>
    <lineage>
        <taxon>Eukaryota</taxon>
        <taxon>Metazoa</taxon>
        <taxon>Ecdysozoa</taxon>
        <taxon>Arthropoda</taxon>
        <taxon>Hexapoda</taxon>
        <taxon>Insecta</taxon>
        <taxon>Pterygota</taxon>
        <taxon>Neoptera</taxon>
        <taxon>Endopterygota</taxon>
        <taxon>Lepidoptera</taxon>
        <taxon>Glossata</taxon>
        <taxon>Ditrysia</taxon>
        <taxon>Tineoidea</taxon>
        <taxon>Psychidae</taxon>
        <taxon>Oiketicinae</taxon>
        <taxon>Eumeta</taxon>
    </lineage>
</organism>
<evidence type="ECO:0000313" key="2">
    <source>
        <dbReference type="EMBL" id="GBP96507.1"/>
    </source>
</evidence>
<comment type="caution">
    <text evidence="2">The sequence shown here is derived from an EMBL/GenBank/DDBJ whole genome shotgun (WGS) entry which is preliminary data.</text>
</comment>
<evidence type="ECO:0000313" key="3">
    <source>
        <dbReference type="Proteomes" id="UP000299102"/>
    </source>
</evidence>
<accession>A0A4C2ACB8</accession>
<dbReference type="AlphaFoldDB" id="A0A4C2ACB8"/>